<evidence type="ECO:0000259" key="7">
    <source>
        <dbReference type="Pfam" id="PF00180"/>
    </source>
</evidence>
<dbReference type="EMBL" id="BSPC01000027">
    <property type="protein sequence ID" value="GLS20236.1"/>
    <property type="molecule type" value="Genomic_DNA"/>
</dbReference>
<sequence>MWNGTRSRDKMLADALSVRIKLKPECLDTTVAANFPADILSDLAGAPGAVLALAPTANIDPEQLYPVTIEPIHGSAFDIAGKGISNTVATFWAIVQTFEHRGDREAADRLLESVQTATTSGAMIRDLGGTVASREITNAVHEAIREAAR</sequence>
<dbReference type="Pfam" id="PF00180">
    <property type="entry name" value="Iso_dh"/>
    <property type="match status" value="1"/>
</dbReference>
<reference evidence="9" key="1">
    <citation type="journal article" date="2019" name="Int. J. Syst. Evol. Microbiol.">
        <title>The Global Catalogue of Microorganisms (GCM) 10K type strain sequencing project: providing services to taxonomists for standard genome sequencing and annotation.</title>
        <authorList>
            <consortium name="The Broad Institute Genomics Platform"/>
            <consortium name="The Broad Institute Genome Sequencing Center for Infectious Disease"/>
            <person name="Wu L."/>
            <person name="Ma J."/>
        </authorList>
    </citation>
    <scope>NUCLEOTIDE SEQUENCE [LARGE SCALE GENOMIC DNA]</scope>
    <source>
        <strain evidence="9">NBRC 101365</strain>
    </source>
</reference>
<comment type="caution">
    <text evidence="8">The sequence shown here is derived from an EMBL/GenBank/DDBJ whole genome shotgun (WGS) entry which is preliminary data.</text>
</comment>
<keyword evidence="6" id="KW-0464">Manganese</keyword>
<comment type="cofactor">
    <cofactor evidence="1">
        <name>Mn(2+)</name>
        <dbReference type="ChEBI" id="CHEBI:29035"/>
    </cofactor>
</comment>
<evidence type="ECO:0000313" key="9">
    <source>
        <dbReference type="Proteomes" id="UP001156882"/>
    </source>
</evidence>
<evidence type="ECO:0000256" key="5">
    <source>
        <dbReference type="ARBA" id="ARBA00023027"/>
    </source>
</evidence>
<evidence type="ECO:0000256" key="2">
    <source>
        <dbReference type="ARBA" id="ARBA00001946"/>
    </source>
</evidence>
<keyword evidence="3" id="KW-0479">Metal-binding</keyword>
<comment type="cofactor">
    <cofactor evidence="2">
        <name>Mg(2+)</name>
        <dbReference type="ChEBI" id="CHEBI:18420"/>
    </cofactor>
</comment>
<feature type="domain" description="Isopropylmalate dehydrogenase-like" evidence="7">
    <location>
        <begin position="10"/>
        <end position="140"/>
    </location>
</feature>
<organism evidence="8 9">
    <name type="scientific">Labrys miyagiensis</name>
    <dbReference type="NCBI Taxonomy" id="346912"/>
    <lineage>
        <taxon>Bacteria</taxon>
        <taxon>Pseudomonadati</taxon>
        <taxon>Pseudomonadota</taxon>
        <taxon>Alphaproteobacteria</taxon>
        <taxon>Hyphomicrobiales</taxon>
        <taxon>Xanthobacteraceae</taxon>
        <taxon>Labrys</taxon>
    </lineage>
</organism>
<keyword evidence="4" id="KW-0560">Oxidoreductase</keyword>
<evidence type="ECO:0000256" key="3">
    <source>
        <dbReference type="ARBA" id="ARBA00022723"/>
    </source>
</evidence>
<keyword evidence="5" id="KW-0520">NAD</keyword>
<dbReference type="PANTHER" id="PTHR43275:SF1">
    <property type="entry name" value="D-MALATE DEHYDROGENASE [DECARBOXYLATING]"/>
    <property type="match status" value="1"/>
</dbReference>
<name>A0ABQ6CIY7_9HYPH</name>
<dbReference type="InterPro" id="IPR050501">
    <property type="entry name" value="ICDH/IPMDH"/>
</dbReference>
<dbReference type="SUPFAM" id="SSF53659">
    <property type="entry name" value="Isocitrate/Isopropylmalate dehydrogenase-like"/>
    <property type="match status" value="1"/>
</dbReference>
<dbReference type="Proteomes" id="UP001156882">
    <property type="component" value="Unassembled WGS sequence"/>
</dbReference>
<protein>
    <recommendedName>
        <fullName evidence="7">Isopropylmalate dehydrogenase-like domain-containing protein</fullName>
    </recommendedName>
</protein>
<evidence type="ECO:0000256" key="1">
    <source>
        <dbReference type="ARBA" id="ARBA00001936"/>
    </source>
</evidence>
<evidence type="ECO:0000256" key="6">
    <source>
        <dbReference type="ARBA" id="ARBA00023211"/>
    </source>
</evidence>
<dbReference type="InterPro" id="IPR024084">
    <property type="entry name" value="IsoPropMal-DH-like_dom"/>
</dbReference>
<dbReference type="PANTHER" id="PTHR43275">
    <property type="entry name" value="D-MALATE DEHYDROGENASE [DECARBOXYLATING]"/>
    <property type="match status" value="1"/>
</dbReference>
<accession>A0ABQ6CIY7</accession>
<keyword evidence="9" id="KW-1185">Reference proteome</keyword>
<gene>
    <name evidence="8" type="ORF">GCM10007874_32530</name>
</gene>
<proteinExistence type="predicted"/>
<evidence type="ECO:0000313" key="8">
    <source>
        <dbReference type="EMBL" id="GLS20236.1"/>
    </source>
</evidence>
<evidence type="ECO:0000256" key="4">
    <source>
        <dbReference type="ARBA" id="ARBA00023002"/>
    </source>
</evidence>
<dbReference type="Gene3D" id="3.40.718.10">
    <property type="entry name" value="Isopropylmalate Dehydrogenase"/>
    <property type="match status" value="1"/>
</dbReference>